<evidence type="ECO:0000259" key="2">
    <source>
        <dbReference type="Pfam" id="PF08327"/>
    </source>
</evidence>
<feature type="domain" description="Activator of Hsp90 ATPase homologue 1/2-like C-terminal" evidence="2">
    <location>
        <begin position="25"/>
        <end position="135"/>
    </location>
</feature>
<dbReference type="GeneID" id="75180628"/>
<dbReference type="EMBL" id="RCIY01000069">
    <property type="protein sequence ID" value="TGG80565.1"/>
    <property type="molecule type" value="Genomic_DNA"/>
</dbReference>
<dbReference type="RefSeq" id="WP_016470551.1">
    <property type="nucleotide sequence ID" value="NZ_BBQG01000008.1"/>
</dbReference>
<dbReference type="InterPro" id="IPR023393">
    <property type="entry name" value="START-like_dom_sf"/>
</dbReference>
<sequence length="176" mass="18580">MSSELGVFVERDGQPAVRLERPFPVPAGRVWQALTEPAELAAWFPSPTVAMEQTVGGRIEFAGDPYADDGFGTVLEFDPPHRLGYTWGGDELLFELGPRGEGCLLALTDVLEERDAAARNAAGWDVCLGELEKLLTGGAPTGPHGEAAGDWRARYDAYVAAGMPSGAPVPEGGDPG</sequence>
<evidence type="ECO:0000256" key="1">
    <source>
        <dbReference type="ARBA" id="ARBA00006817"/>
    </source>
</evidence>
<accession>A0A6C1CB92</accession>
<dbReference type="Proteomes" id="UP000298111">
    <property type="component" value="Unassembled WGS sequence"/>
</dbReference>
<dbReference type="SUPFAM" id="SSF55961">
    <property type="entry name" value="Bet v1-like"/>
    <property type="match status" value="1"/>
</dbReference>
<organism evidence="3 4">
    <name type="scientific">Streptomyces albus</name>
    <dbReference type="NCBI Taxonomy" id="1888"/>
    <lineage>
        <taxon>Bacteria</taxon>
        <taxon>Bacillati</taxon>
        <taxon>Actinomycetota</taxon>
        <taxon>Actinomycetes</taxon>
        <taxon>Kitasatosporales</taxon>
        <taxon>Streptomycetaceae</taxon>
        <taxon>Streptomyces</taxon>
    </lineage>
</organism>
<evidence type="ECO:0000313" key="4">
    <source>
        <dbReference type="Proteomes" id="UP000298111"/>
    </source>
</evidence>
<protein>
    <submittedName>
        <fullName evidence="3">SRPBCC family protein</fullName>
    </submittedName>
</protein>
<dbReference type="Gene3D" id="3.30.530.20">
    <property type="match status" value="1"/>
</dbReference>
<dbReference type="Pfam" id="PF08327">
    <property type="entry name" value="AHSA1"/>
    <property type="match status" value="1"/>
</dbReference>
<name>A0A6C1CB92_9ACTN</name>
<gene>
    <name evidence="3" type="ORF">D8771_22565</name>
</gene>
<proteinExistence type="inferred from homology"/>
<comment type="similarity">
    <text evidence="1">Belongs to the AHA1 family.</text>
</comment>
<reference evidence="3 4" key="1">
    <citation type="submission" date="2018-10" db="EMBL/GenBank/DDBJ databases">
        <title>Isolation of pseudouridimycin from Streptomyces albus DSM 40763.</title>
        <authorList>
            <person name="Rosenqvist P."/>
            <person name="Metsae-Ketelae M."/>
            <person name="Virta P."/>
        </authorList>
    </citation>
    <scope>NUCLEOTIDE SEQUENCE [LARGE SCALE GENOMIC DNA]</scope>
    <source>
        <strain evidence="3 4">DSM 40763</strain>
    </source>
</reference>
<comment type="caution">
    <text evidence="3">The sequence shown here is derived from an EMBL/GenBank/DDBJ whole genome shotgun (WGS) entry which is preliminary data.</text>
</comment>
<dbReference type="AlphaFoldDB" id="A0A6C1CB92"/>
<dbReference type="CDD" id="cd08899">
    <property type="entry name" value="SRPBCC_CalC_Aha1-like_6"/>
    <property type="match status" value="1"/>
</dbReference>
<evidence type="ECO:0000313" key="3">
    <source>
        <dbReference type="EMBL" id="TGG80565.1"/>
    </source>
</evidence>
<dbReference type="InterPro" id="IPR013538">
    <property type="entry name" value="ASHA1/2-like_C"/>
</dbReference>